<feature type="compositionally biased region" description="Basic and acidic residues" evidence="1">
    <location>
        <begin position="164"/>
        <end position="173"/>
    </location>
</feature>
<dbReference type="RefSeq" id="XP_001226698.1">
    <property type="nucleotide sequence ID" value="XM_001226697.1"/>
</dbReference>
<evidence type="ECO:0000313" key="2">
    <source>
        <dbReference type="EMBL" id="EAQ84757.1"/>
    </source>
</evidence>
<dbReference type="VEuPathDB" id="FungiDB:CHGG_08771"/>
<feature type="compositionally biased region" description="Polar residues" evidence="1">
    <location>
        <begin position="178"/>
        <end position="193"/>
    </location>
</feature>
<dbReference type="InParanoid" id="Q2GTD3"/>
<name>Q2GTD3_CHAGB</name>
<dbReference type="EMBL" id="CH408034">
    <property type="protein sequence ID" value="EAQ84757.1"/>
    <property type="molecule type" value="Genomic_DNA"/>
</dbReference>
<proteinExistence type="predicted"/>
<evidence type="ECO:0000313" key="3">
    <source>
        <dbReference type="Proteomes" id="UP000001056"/>
    </source>
</evidence>
<reference evidence="3" key="1">
    <citation type="journal article" date="2015" name="Genome Announc.">
        <title>Draft genome sequence of the cellulolytic fungus Chaetomium globosum.</title>
        <authorList>
            <person name="Cuomo C.A."/>
            <person name="Untereiner W.A."/>
            <person name="Ma L.-J."/>
            <person name="Grabherr M."/>
            <person name="Birren B.W."/>
        </authorList>
    </citation>
    <scope>NUCLEOTIDE SEQUENCE [LARGE SCALE GENOMIC DNA]</scope>
    <source>
        <strain evidence="3">ATCC 6205 / CBS 148.51 / DSM 1962 / NBRC 6347 / NRRL 1970</strain>
    </source>
</reference>
<accession>Q2GTD3</accession>
<dbReference type="HOGENOM" id="CLU_1408587_0_0_1"/>
<organism evidence="2 3">
    <name type="scientific">Chaetomium globosum (strain ATCC 6205 / CBS 148.51 / DSM 1962 / NBRC 6347 / NRRL 1970)</name>
    <name type="common">Soil fungus</name>
    <dbReference type="NCBI Taxonomy" id="306901"/>
    <lineage>
        <taxon>Eukaryota</taxon>
        <taxon>Fungi</taxon>
        <taxon>Dikarya</taxon>
        <taxon>Ascomycota</taxon>
        <taxon>Pezizomycotina</taxon>
        <taxon>Sordariomycetes</taxon>
        <taxon>Sordariomycetidae</taxon>
        <taxon>Sordariales</taxon>
        <taxon>Chaetomiaceae</taxon>
        <taxon>Chaetomium</taxon>
    </lineage>
</organism>
<feature type="region of interest" description="Disordered" evidence="1">
    <location>
        <begin position="83"/>
        <end position="124"/>
    </location>
</feature>
<protein>
    <submittedName>
        <fullName evidence="2">Uncharacterized protein</fullName>
    </submittedName>
</protein>
<gene>
    <name evidence="2" type="ORF">CHGG_08771</name>
</gene>
<dbReference type="Proteomes" id="UP000001056">
    <property type="component" value="Unassembled WGS sequence"/>
</dbReference>
<keyword evidence="3" id="KW-1185">Reference proteome</keyword>
<dbReference type="AlphaFoldDB" id="Q2GTD3"/>
<evidence type="ECO:0000256" key="1">
    <source>
        <dbReference type="SAM" id="MobiDB-lite"/>
    </source>
</evidence>
<feature type="region of interest" description="Disordered" evidence="1">
    <location>
        <begin position="157"/>
        <end position="193"/>
    </location>
</feature>
<dbReference type="GeneID" id="4395745"/>
<sequence>MSTAVVYPDLVRRLHLQDRFRELIEDGHELFKDPQLHQYREVSDHASQLMLQATEWFMRMDNDRPDIPEFLLDQMGAGHTGVGGTRYRGLLAGKQPHSGQRSNEQRRNKRRSGRGEHAPSHWGGAGEGGLNYGYGFGDGSVTFDRYRRYKHICTGVPFAGNVRNGDRSSRSRLDPGNGSRSLRSSADWSETHS</sequence>